<feature type="compositionally biased region" description="Polar residues" evidence="1">
    <location>
        <begin position="40"/>
        <end position="49"/>
    </location>
</feature>
<evidence type="ECO:0000313" key="2">
    <source>
        <dbReference type="EMBL" id="CAG7720938.1"/>
    </source>
</evidence>
<protein>
    <submittedName>
        <fullName evidence="2">Uncharacterized protein</fullName>
    </submittedName>
</protein>
<dbReference type="EMBL" id="CAJVCH010075412">
    <property type="protein sequence ID" value="CAG7720938.1"/>
    <property type="molecule type" value="Genomic_DNA"/>
</dbReference>
<name>A0A8J2K7U0_9HEXA</name>
<organism evidence="2 3">
    <name type="scientific">Allacma fusca</name>
    <dbReference type="NCBI Taxonomy" id="39272"/>
    <lineage>
        <taxon>Eukaryota</taxon>
        <taxon>Metazoa</taxon>
        <taxon>Ecdysozoa</taxon>
        <taxon>Arthropoda</taxon>
        <taxon>Hexapoda</taxon>
        <taxon>Collembola</taxon>
        <taxon>Symphypleona</taxon>
        <taxon>Sminthuridae</taxon>
        <taxon>Allacma</taxon>
    </lineage>
</organism>
<feature type="region of interest" description="Disordered" evidence="1">
    <location>
        <begin position="133"/>
        <end position="168"/>
    </location>
</feature>
<proteinExistence type="predicted"/>
<dbReference type="Proteomes" id="UP000708208">
    <property type="component" value="Unassembled WGS sequence"/>
</dbReference>
<evidence type="ECO:0000256" key="1">
    <source>
        <dbReference type="SAM" id="MobiDB-lite"/>
    </source>
</evidence>
<comment type="caution">
    <text evidence="2">The sequence shown here is derived from an EMBL/GenBank/DDBJ whole genome shotgun (WGS) entry which is preliminary data.</text>
</comment>
<evidence type="ECO:0000313" key="3">
    <source>
        <dbReference type="Proteomes" id="UP000708208"/>
    </source>
</evidence>
<accession>A0A8J2K7U0</accession>
<keyword evidence="3" id="KW-1185">Reference proteome</keyword>
<feature type="compositionally biased region" description="Basic and acidic residues" evidence="1">
    <location>
        <begin position="157"/>
        <end position="168"/>
    </location>
</feature>
<reference evidence="2" key="1">
    <citation type="submission" date="2021-06" db="EMBL/GenBank/DDBJ databases">
        <authorList>
            <person name="Hodson N. C."/>
            <person name="Mongue J. A."/>
            <person name="Jaron S. K."/>
        </authorList>
    </citation>
    <scope>NUCLEOTIDE SEQUENCE</scope>
</reference>
<sequence>MESSLESQIYGLKSKKVNKVPTLKYLVAQSIDANVPAPVHSTSTSSQSARGIRAKPKENLVRLDPTLVAATNNNVEARVPVVPTKDDKDPTEAYEKGAEWIQAGASIALNMFSEETDPTITIPTKVHKRAPVVKQRKASTKRETTEIPSSFLCKNRHPNDPEEPSKSKLKEVTFQEQRSAQTSAIEAETDDTAYYNGYCARVRGQGVTLDAIYVNGSGPSNKSLEIRIRLKLPPPEPGLYGQLTRDYCGRDDKTLHLRYTHGSVEGTVDVLCPPEIDPHKLGLKKQCQKTFRL</sequence>
<gene>
    <name evidence="2" type="ORF">AFUS01_LOCUS10190</name>
</gene>
<feature type="region of interest" description="Disordered" evidence="1">
    <location>
        <begin position="36"/>
        <end position="55"/>
    </location>
</feature>
<dbReference type="AlphaFoldDB" id="A0A8J2K7U0"/>